<feature type="domain" description="PARP catalytic" evidence="1">
    <location>
        <begin position="55"/>
        <end position="137"/>
    </location>
</feature>
<evidence type="ECO:0000313" key="2">
    <source>
        <dbReference type="EMBL" id="KIM28547.1"/>
    </source>
</evidence>
<proteinExistence type="predicted"/>
<name>A0A0C2XHI2_SERVB</name>
<dbReference type="SUPFAM" id="SSF56399">
    <property type="entry name" value="ADP-ribosylation"/>
    <property type="match status" value="1"/>
</dbReference>
<evidence type="ECO:0000313" key="3">
    <source>
        <dbReference type="Proteomes" id="UP000054097"/>
    </source>
</evidence>
<dbReference type="EMBL" id="KN824292">
    <property type="protein sequence ID" value="KIM28547.1"/>
    <property type="molecule type" value="Genomic_DNA"/>
</dbReference>
<dbReference type="Proteomes" id="UP000054097">
    <property type="component" value="Unassembled WGS sequence"/>
</dbReference>
<sequence>MNQWFQYRSNLRSQNTRGSAVDQVLFQGLTRACSIGEVGVTTSCNEPGCALCHVLRCDFVDGHHRKVGYWGRGIYTTTASNKADHFANNTSSQSRCGVVLLHKVLVGKRAELGYKDTNLRQPPIGYNSVDALTSDQGGVVKYSEVIVYRDDAILPWIMIVYNI</sequence>
<dbReference type="OrthoDB" id="9514740at2759"/>
<dbReference type="HOGENOM" id="CLU_039434_2_0_1"/>
<dbReference type="GO" id="GO:0003950">
    <property type="term" value="F:NAD+ poly-ADP-ribosyltransferase activity"/>
    <property type="evidence" value="ECO:0007669"/>
    <property type="project" value="InterPro"/>
</dbReference>
<gene>
    <name evidence="2" type="ORF">M408DRAFT_136417</name>
</gene>
<reference evidence="3" key="2">
    <citation type="submission" date="2015-01" db="EMBL/GenBank/DDBJ databases">
        <title>Evolutionary Origins and Diversification of the Mycorrhizal Mutualists.</title>
        <authorList>
            <consortium name="DOE Joint Genome Institute"/>
            <consortium name="Mycorrhizal Genomics Consortium"/>
            <person name="Kohler A."/>
            <person name="Kuo A."/>
            <person name="Nagy L.G."/>
            <person name="Floudas D."/>
            <person name="Copeland A."/>
            <person name="Barry K.W."/>
            <person name="Cichocki N."/>
            <person name="Veneault-Fourrey C."/>
            <person name="LaButti K."/>
            <person name="Lindquist E.A."/>
            <person name="Lipzen A."/>
            <person name="Lundell T."/>
            <person name="Morin E."/>
            <person name="Murat C."/>
            <person name="Riley R."/>
            <person name="Ohm R."/>
            <person name="Sun H."/>
            <person name="Tunlid A."/>
            <person name="Henrissat B."/>
            <person name="Grigoriev I.V."/>
            <person name="Hibbett D.S."/>
            <person name="Martin F."/>
        </authorList>
    </citation>
    <scope>NUCLEOTIDE SEQUENCE [LARGE SCALE GENOMIC DNA]</scope>
    <source>
        <strain evidence="3">MAFF 305830</strain>
    </source>
</reference>
<dbReference type="Gene3D" id="3.90.228.10">
    <property type="match status" value="1"/>
</dbReference>
<dbReference type="Pfam" id="PF00644">
    <property type="entry name" value="PARP"/>
    <property type="match status" value="1"/>
</dbReference>
<accession>A0A0C2XHI2</accession>
<reference evidence="2 3" key="1">
    <citation type="submission" date="2014-04" db="EMBL/GenBank/DDBJ databases">
        <authorList>
            <consortium name="DOE Joint Genome Institute"/>
            <person name="Kuo A."/>
            <person name="Zuccaro A."/>
            <person name="Kohler A."/>
            <person name="Nagy L.G."/>
            <person name="Floudas D."/>
            <person name="Copeland A."/>
            <person name="Barry K.W."/>
            <person name="Cichocki N."/>
            <person name="Veneault-Fourrey C."/>
            <person name="LaButti K."/>
            <person name="Lindquist E.A."/>
            <person name="Lipzen A."/>
            <person name="Lundell T."/>
            <person name="Morin E."/>
            <person name="Murat C."/>
            <person name="Sun H."/>
            <person name="Tunlid A."/>
            <person name="Henrissat B."/>
            <person name="Grigoriev I.V."/>
            <person name="Hibbett D.S."/>
            <person name="Martin F."/>
            <person name="Nordberg H.P."/>
            <person name="Cantor M.N."/>
            <person name="Hua S.X."/>
        </authorList>
    </citation>
    <scope>NUCLEOTIDE SEQUENCE [LARGE SCALE GENOMIC DNA]</scope>
    <source>
        <strain evidence="2 3">MAFF 305830</strain>
    </source>
</reference>
<keyword evidence="3" id="KW-1185">Reference proteome</keyword>
<dbReference type="AlphaFoldDB" id="A0A0C2XHI2"/>
<dbReference type="InterPro" id="IPR012317">
    <property type="entry name" value="Poly(ADP-ribose)pol_cat_dom"/>
</dbReference>
<organism evidence="2 3">
    <name type="scientific">Serendipita vermifera MAFF 305830</name>
    <dbReference type="NCBI Taxonomy" id="933852"/>
    <lineage>
        <taxon>Eukaryota</taxon>
        <taxon>Fungi</taxon>
        <taxon>Dikarya</taxon>
        <taxon>Basidiomycota</taxon>
        <taxon>Agaricomycotina</taxon>
        <taxon>Agaricomycetes</taxon>
        <taxon>Sebacinales</taxon>
        <taxon>Serendipitaceae</taxon>
        <taxon>Serendipita</taxon>
    </lineage>
</organism>
<evidence type="ECO:0000259" key="1">
    <source>
        <dbReference type="Pfam" id="PF00644"/>
    </source>
</evidence>
<protein>
    <recommendedName>
        <fullName evidence="1">PARP catalytic domain-containing protein</fullName>
    </recommendedName>
</protein>